<evidence type="ECO:0000313" key="1">
    <source>
        <dbReference type="EMBL" id="EWH12677.1"/>
    </source>
</evidence>
<accession>A0ABP3B5V3</accession>
<gene>
    <name evidence="1" type="ORF">KLA_13719</name>
</gene>
<protein>
    <submittedName>
        <fullName evidence="1">Uncharacterized protein</fullName>
    </submittedName>
</protein>
<sequence>MLNPTYDLQKEIQIYSFVVDFIDFTFYRFWKYNSPFAEYNYCIKITNNKYHNKLYPIMKKKLLIATLFLISISTIAQDVKVKKDILSINKNEVCKLIKIELNHYDLKDLNDKDILSFKVESENIISLKGDETFKFFKFSKPNNNDVYFSDYDNTGLKFSLSNEKNIVRHLVKKNEFISDTGINYDKINDFFAEPRPRNSSVDEKIAQFKEAYKVVKDFDLKFDKNNIIKGGAEDIIIGHYKTNYNSSTKQTIVKVYDATNFLTGTYQKGEISLFNKNSIDYTLKSTNSDEIAKRVIERMIMSGYTLGDMQTKQFNINRENHKNEVLAEMKTSDNIYKKEATVYTAEGEKIEGILTLEFYELESEKSGMSSLQNYGGVASLKTKKENGKDKYTTYKAKDGVKICLKESGDCYAGIATKGVTGPKFNLIVNDTENLKLYKSITSKYHILKKDNEEKGIIVEGSTIFKKDNSEKMFEKLFEYLNDCPTLKDNLNTSEINLDEAEGLKKIITAYKNCK</sequence>
<keyword evidence="2" id="KW-1185">Reference proteome</keyword>
<name>A0ABP3B5V3_9FLAO</name>
<dbReference type="EMBL" id="ARZX01000019">
    <property type="protein sequence ID" value="EWH12677.1"/>
    <property type="molecule type" value="Genomic_DNA"/>
</dbReference>
<proteinExistence type="predicted"/>
<reference evidence="1 2" key="1">
    <citation type="journal article" date="2014" name="Genome Announc.">
        <title>Draft Genome Sequence of the Carrageenan-Degrading Bacterium Cellulophaga sp. Strain KL-A, Isolated from Decaying Marine Algae.</title>
        <authorList>
            <person name="Shan D."/>
            <person name="Ying J."/>
            <person name="Li X."/>
            <person name="Gao Z."/>
            <person name="Wei G."/>
            <person name="Shao Z."/>
        </authorList>
    </citation>
    <scope>NUCLEOTIDE SEQUENCE [LARGE SCALE GENOMIC DNA]</scope>
    <source>
        <strain evidence="1 2">KL-A</strain>
    </source>
</reference>
<comment type="caution">
    <text evidence="1">The sequence shown here is derived from an EMBL/GenBank/DDBJ whole genome shotgun (WGS) entry which is preliminary data.</text>
</comment>
<evidence type="ECO:0000313" key="2">
    <source>
        <dbReference type="Proteomes" id="UP000019275"/>
    </source>
</evidence>
<organism evidence="1 2">
    <name type="scientific">Cellulophaga geojensis KL-A</name>
    <dbReference type="NCBI Taxonomy" id="1328323"/>
    <lineage>
        <taxon>Bacteria</taxon>
        <taxon>Pseudomonadati</taxon>
        <taxon>Bacteroidota</taxon>
        <taxon>Flavobacteriia</taxon>
        <taxon>Flavobacteriales</taxon>
        <taxon>Flavobacteriaceae</taxon>
        <taxon>Cellulophaga</taxon>
    </lineage>
</organism>
<dbReference type="Proteomes" id="UP000019275">
    <property type="component" value="Unassembled WGS sequence"/>
</dbReference>